<organism evidence="1 2">
    <name type="scientific">Halosimplex aquaticum</name>
    <dbReference type="NCBI Taxonomy" id="3026162"/>
    <lineage>
        <taxon>Archaea</taxon>
        <taxon>Methanobacteriati</taxon>
        <taxon>Methanobacteriota</taxon>
        <taxon>Stenosarchaea group</taxon>
        <taxon>Halobacteria</taxon>
        <taxon>Halobacteriales</taxon>
        <taxon>Haloarculaceae</taxon>
        <taxon>Halosimplex</taxon>
    </lineage>
</organism>
<evidence type="ECO:0000313" key="2">
    <source>
        <dbReference type="Proteomes" id="UP001596432"/>
    </source>
</evidence>
<dbReference type="AlphaFoldDB" id="A0ABD5Y4N2"/>
<dbReference type="Proteomes" id="UP001596432">
    <property type="component" value="Unassembled WGS sequence"/>
</dbReference>
<dbReference type="Pfam" id="PF07070">
    <property type="entry name" value="Spo0M"/>
    <property type="match status" value="1"/>
</dbReference>
<gene>
    <name evidence="1" type="ORF">ACFQMA_12930</name>
</gene>
<dbReference type="EMBL" id="JBHTAS010000001">
    <property type="protein sequence ID" value="MFC7140720.1"/>
    <property type="molecule type" value="Genomic_DNA"/>
</dbReference>
<dbReference type="RefSeq" id="WP_274321813.1">
    <property type="nucleotide sequence ID" value="NZ_CP118158.1"/>
</dbReference>
<dbReference type="InterPro" id="IPR009776">
    <property type="entry name" value="Spore_0_M"/>
</dbReference>
<dbReference type="GeneID" id="78821026"/>
<dbReference type="PANTHER" id="PTHR40053:SF1">
    <property type="entry name" value="SPORULATION-CONTROL PROTEIN SPO0M"/>
    <property type="match status" value="1"/>
</dbReference>
<evidence type="ECO:0000313" key="1">
    <source>
        <dbReference type="EMBL" id="MFC7140720.1"/>
    </source>
</evidence>
<dbReference type="PANTHER" id="PTHR40053">
    <property type="entry name" value="SPORULATION-CONTROL PROTEIN SPO0M"/>
    <property type="match status" value="1"/>
</dbReference>
<sequence>MREVLSSLGVGSATVDTILDEGTLHPGEAVDLTVEIEGGSTSQAIDAIYFSLETRYRSEDGGYETTAIQQEVAERSFTVEPDDHRRLDASMTLPRVTPLTKGAVDVWLKTGLEIDWAKDPQDRDAIEVVPTEKMAAVLEAVEGLGFAFSESDCKQASVYSPAPFVQEFEYEPTGSQWRRRVDELELIFAPLSDELEVRVEVDRRDSTYTDLTGGEERAEWYTVEHAQVSRLRDDMRALVNDNF</sequence>
<reference evidence="1 2" key="1">
    <citation type="journal article" date="2019" name="Int. J. Syst. Evol. Microbiol.">
        <title>The Global Catalogue of Microorganisms (GCM) 10K type strain sequencing project: providing services to taxonomists for standard genome sequencing and annotation.</title>
        <authorList>
            <consortium name="The Broad Institute Genomics Platform"/>
            <consortium name="The Broad Institute Genome Sequencing Center for Infectious Disease"/>
            <person name="Wu L."/>
            <person name="Ma J."/>
        </authorList>
    </citation>
    <scope>NUCLEOTIDE SEQUENCE [LARGE SCALE GENOMIC DNA]</scope>
    <source>
        <strain evidence="1 2">XZYJT29</strain>
    </source>
</reference>
<protein>
    <submittedName>
        <fullName evidence="1">Sporulation protein</fullName>
    </submittedName>
</protein>
<proteinExistence type="predicted"/>
<accession>A0ABD5Y4N2</accession>
<keyword evidence="2" id="KW-1185">Reference proteome</keyword>
<name>A0ABD5Y4N2_9EURY</name>
<comment type="caution">
    <text evidence="1">The sequence shown here is derived from an EMBL/GenBank/DDBJ whole genome shotgun (WGS) entry which is preliminary data.</text>
</comment>